<comment type="caution">
    <text evidence="1">The sequence shown here is derived from an EMBL/GenBank/DDBJ whole genome shotgun (WGS) entry which is preliminary data.</text>
</comment>
<sequence>MSLVKPYFLSANPNPPLTMRDDQQPLVKHKGKGEDLTKTPSSRKRFLADPQPKQGSAAAAASSDSALSSDSSSDRFRKKTRDLPNFSDCHCCGLRINTTNPKDKLQTLDSFWRIVLLCKKCINRVDSAELCSYCFSEIQEEDCFRCRDCERRVHRDCVLKYRCSAPWSYCFSELGFSVCVDCWVPELLANSNKVFKKIKKSNVKSCPVANSRVLDVANDAKSGVERKGLVAAKAKENALRKAVVARRAAKLGNGALELDVKKDENGAKNECSVMSSSASDSTTMAVDDADLAFQLHRVMNSSPRISKNFGLINSGCLTVPRIRDCNGSSSNGLSGSKGSSNRSVCRKIEVWTNMASDCGSHVGLDNLKDGMVYTRRCRKDKECREIDGLIVGKCNPGDDNSLISESKSCWKQDELECELHPDDARNQSRMVCDGNATRHDGRCNGKLDRYILKYSKRPVGLKAISNGETKILDDGAYVESKDTAAGPLNCSEECRTFSDASFQSKTVSLQPSVCASGLDNLKQDGMVYTRRCKKNKECHENDGQIVGNGNHCDYNTLISESQSCHKQDELEYELHLEDTRNQSQYGNTATLHDGKCNGKLDRYMFKYSKRPVILKAISNSDTKILGDGSYVESKATAVGLPLNCSEECRTFSDASFQSCTVSLQASACESGSSRDPS</sequence>
<reference evidence="1 2" key="1">
    <citation type="journal article" date="2022" name="Plant J.">
        <title>Chromosome-level genome of Camellia lanceoleosa provides a valuable resource for understanding genome evolution and self-incompatibility.</title>
        <authorList>
            <person name="Gong W."/>
            <person name="Xiao S."/>
            <person name="Wang L."/>
            <person name="Liao Z."/>
            <person name="Chang Y."/>
            <person name="Mo W."/>
            <person name="Hu G."/>
            <person name="Li W."/>
            <person name="Zhao G."/>
            <person name="Zhu H."/>
            <person name="Hu X."/>
            <person name="Ji K."/>
            <person name="Xiang X."/>
            <person name="Song Q."/>
            <person name="Yuan D."/>
            <person name="Jin S."/>
            <person name="Zhang L."/>
        </authorList>
    </citation>
    <scope>NUCLEOTIDE SEQUENCE [LARGE SCALE GENOMIC DNA]</scope>
    <source>
        <strain evidence="1">SQ_2022a</strain>
    </source>
</reference>
<keyword evidence="2" id="KW-1185">Reference proteome</keyword>
<accession>A0ACC0FWY2</accession>
<protein>
    <submittedName>
        <fullName evidence="1">Uncharacterized protein</fullName>
    </submittedName>
</protein>
<name>A0ACC0FWY2_9ERIC</name>
<evidence type="ECO:0000313" key="2">
    <source>
        <dbReference type="Proteomes" id="UP001060215"/>
    </source>
</evidence>
<dbReference type="Proteomes" id="UP001060215">
    <property type="component" value="Chromosome 13"/>
</dbReference>
<dbReference type="EMBL" id="CM045770">
    <property type="protein sequence ID" value="KAI7992476.1"/>
    <property type="molecule type" value="Genomic_DNA"/>
</dbReference>
<gene>
    <name evidence="1" type="ORF">LOK49_LG12G00242</name>
</gene>
<evidence type="ECO:0000313" key="1">
    <source>
        <dbReference type="EMBL" id="KAI7992476.1"/>
    </source>
</evidence>
<proteinExistence type="predicted"/>
<organism evidence="1 2">
    <name type="scientific">Camellia lanceoleosa</name>
    <dbReference type="NCBI Taxonomy" id="1840588"/>
    <lineage>
        <taxon>Eukaryota</taxon>
        <taxon>Viridiplantae</taxon>
        <taxon>Streptophyta</taxon>
        <taxon>Embryophyta</taxon>
        <taxon>Tracheophyta</taxon>
        <taxon>Spermatophyta</taxon>
        <taxon>Magnoliopsida</taxon>
        <taxon>eudicotyledons</taxon>
        <taxon>Gunneridae</taxon>
        <taxon>Pentapetalae</taxon>
        <taxon>asterids</taxon>
        <taxon>Ericales</taxon>
        <taxon>Theaceae</taxon>
        <taxon>Camellia</taxon>
    </lineage>
</organism>